<keyword evidence="3" id="KW-1185">Reference proteome</keyword>
<dbReference type="Proteomes" id="UP000075920">
    <property type="component" value="Unassembled WGS sequence"/>
</dbReference>
<proteinExistence type="predicted"/>
<sequence length="113" mass="12131">MATTTNGLRETKFGGSVVRFNSKPEVLATTANSDMAPPDGPMQYDSKWSPMLPAAPISPTCSVFQPTKIETDTLEANSPARDPSIPKGSSFSPPSKPGTRSIGRNVSLTYYRH</sequence>
<accession>A0A182WFJ3</accession>
<feature type="compositionally biased region" description="Polar residues" evidence="1">
    <location>
        <begin position="102"/>
        <end position="113"/>
    </location>
</feature>
<protein>
    <submittedName>
        <fullName evidence="2">Uncharacterized protein</fullName>
    </submittedName>
</protein>
<evidence type="ECO:0000313" key="3">
    <source>
        <dbReference type="Proteomes" id="UP000075920"/>
    </source>
</evidence>
<evidence type="ECO:0000256" key="1">
    <source>
        <dbReference type="SAM" id="MobiDB-lite"/>
    </source>
</evidence>
<feature type="compositionally biased region" description="Low complexity" evidence="1">
    <location>
        <begin position="83"/>
        <end position="93"/>
    </location>
</feature>
<feature type="region of interest" description="Disordered" evidence="1">
    <location>
        <begin position="29"/>
        <end position="51"/>
    </location>
</feature>
<dbReference type="AlphaFoldDB" id="A0A182WFJ3"/>
<reference evidence="3" key="1">
    <citation type="submission" date="2013-03" db="EMBL/GenBank/DDBJ databases">
        <title>The Genome Sequence of Anopheles minimus MINIMUS1.</title>
        <authorList>
            <consortium name="The Broad Institute Genomics Platform"/>
            <person name="Neafsey D.E."/>
            <person name="Walton C."/>
            <person name="Walker B."/>
            <person name="Young S.K."/>
            <person name="Zeng Q."/>
            <person name="Gargeya S."/>
            <person name="Fitzgerald M."/>
            <person name="Haas B."/>
            <person name="Abouelleil A."/>
            <person name="Allen A.W."/>
            <person name="Alvarado L."/>
            <person name="Arachchi H.M."/>
            <person name="Berlin A.M."/>
            <person name="Chapman S.B."/>
            <person name="Gainer-Dewar J."/>
            <person name="Goldberg J."/>
            <person name="Griggs A."/>
            <person name="Gujja S."/>
            <person name="Hansen M."/>
            <person name="Howarth C."/>
            <person name="Imamovic A."/>
            <person name="Ireland A."/>
            <person name="Larimer J."/>
            <person name="McCowan C."/>
            <person name="Murphy C."/>
            <person name="Pearson M."/>
            <person name="Poon T.W."/>
            <person name="Priest M."/>
            <person name="Roberts A."/>
            <person name="Saif S."/>
            <person name="Shea T."/>
            <person name="Sisk P."/>
            <person name="Sykes S."/>
            <person name="Wortman J."/>
            <person name="Nusbaum C."/>
            <person name="Birren B."/>
        </authorList>
    </citation>
    <scope>NUCLEOTIDE SEQUENCE [LARGE SCALE GENOMIC DNA]</scope>
    <source>
        <strain evidence="3">MINIMUS1</strain>
    </source>
</reference>
<evidence type="ECO:0000313" key="2">
    <source>
        <dbReference type="EnsemblMetazoa" id="AMIN009140-PA"/>
    </source>
</evidence>
<feature type="region of interest" description="Disordered" evidence="1">
    <location>
        <begin position="67"/>
        <end position="113"/>
    </location>
</feature>
<dbReference type="VEuPathDB" id="VectorBase:AMIN009140"/>
<name>A0A182WFJ3_9DIPT</name>
<organism evidence="2 3">
    <name type="scientific">Anopheles minimus</name>
    <dbReference type="NCBI Taxonomy" id="112268"/>
    <lineage>
        <taxon>Eukaryota</taxon>
        <taxon>Metazoa</taxon>
        <taxon>Ecdysozoa</taxon>
        <taxon>Arthropoda</taxon>
        <taxon>Hexapoda</taxon>
        <taxon>Insecta</taxon>
        <taxon>Pterygota</taxon>
        <taxon>Neoptera</taxon>
        <taxon>Endopterygota</taxon>
        <taxon>Diptera</taxon>
        <taxon>Nematocera</taxon>
        <taxon>Culicoidea</taxon>
        <taxon>Culicidae</taxon>
        <taxon>Anophelinae</taxon>
        <taxon>Anopheles</taxon>
    </lineage>
</organism>
<dbReference type="EnsemblMetazoa" id="AMIN009140-RA">
    <property type="protein sequence ID" value="AMIN009140-PA"/>
    <property type="gene ID" value="AMIN009140"/>
</dbReference>
<reference evidence="2" key="2">
    <citation type="submission" date="2020-05" db="UniProtKB">
        <authorList>
            <consortium name="EnsemblMetazoa"/>
        </authorList>
    </citation>
    <scope>IDENTIFICATION</scope>
    <source>
        <strain evidence="2">MINIMUS1</strain>
    </source>
</reference>